<evidence type="ECO:0000313" key="2">
    <source>
        <dbReference type="EMBL" id="SCS62900.1"/>
    </source>
</evidence>
<evidence type="ECO:0000313" key="4">
    <source>
        <dbReference type="Proteomes" id="UP000095768"/>
    </source>
</evidence>
<gene>
    <name evidence="2" type="ORF">SAMEA2297795_00850</name>
    <name evidence="1" type="ORF">SAMEA2297796_00528</name>
</gene>
<dbReference type="Proteomes" id="UP000095412">
    <property type="component" value="Unassembled WGS sequence"/>
</dbReference>
<reference evidence="2 4" key="2">
    <citation type="submission" date="2016-09" db="EMBL/GenBank/DDBJ databases">
        <authorList>
            <consortium name="Pathogen Informatics"/>
        </authorList>
    </citation>
    <scope>NUCLEOTIDE SEQUENCE [LARGE SCALE GENOMIC DNA]</scope>
    <source>
        <strain evidence="2 4">82B</strain>
    </source>
</reference>
<proteinExistence type="predicted"/>
<evidence type="ECO:0000313" key="1">
    <source>
        <dbReference type="EMBL" id="SCS44210.1"/>
    </source>
</evidence>
<dbReference type="AlphaFoldDB" id="A0A1D4JM54"/>
<keyword evidence="3" id="KW-1185">Reference proteome</keyword>
<accession>A0A1D4JM54</accession>
<dbReference type="Proteomes" id="UP000095768">
    <property type="component" value="Unassembled WGS sequence"/>
</dbReference>
<name>A0A1D4JM54_9STAP</name>
<protein>
    <submittedName>
        <fullName evidence="2">Uncharacterized protein</fullName>
    </submittedName>
</protein>
<reference evidence="1 3" key="1">
    <citation type="submission" date="2016-09" db="EMBL/GenBank/DDBJ databases">
        <authorList>
            <consortium name="Pathogen Informatics"/>
            <person name="Sun Q."/>
            <person name="Inoue M."/>
        </authorList>
    </citation>
    <scope>NUCLEOTIDE SEQUENCE [LARGE SCALE GENOMIC DNA]</scope>
    <source>
        <strain evidence="1 3">82C</strain>
    </source>
</reference>
<sequence length="67" mass="7664">MILGTIKKLIYAHVYKEEKWFPNSYTIAREDVATTLVQALDINSLQRASIFIQSGDHDIKDALNQVQ</sequence>
<evidence type="ECO:0000313" key="3">
    <source>
        <dbReference type="Proteomes" id="UP000095412"/>
    </source>
</evidence>
<dbReference type="EMBL" id="FMPI01000002">
    <property type="protein sequence ID" value="SCS44210.1"/>
    <property type="molecule type" value="Genomic_DNA"/>
</dbReference>
<organism evidence="2 4">
    <name type="scientific">Staphylococcus caeli</name>
    <dbReference type="NCBI Taxonomy" id="2201815"/>
    <lineage>
        <taxon>Bacteria</taxon>
        <taxon>Bacillati</taxon>
        <taxon>Bacillota</taxon>
        <taxon>Bacilli</taxon>
        <taxon>Bacillales</taxon>
        <taxon>Staphylococcaceae</taxon>
        <taxon>Staphylococcus</taxon>
    </lineage>
</organism>
<dbReference type="EMBL" id="FMPG01000002">
    <property type="protein sequence ID" value="SCS62900.1"/>
    <property type="molecule type" value="Genomic_DNA"/>
</dbReference>